<accession>A0A0H2RR09</accession>
<protein>
    <submittedName>
        <fullName evidence="1">Uncharacterized protein</fullName>
    </submittedName>
</protein>
<dbReference type="InParanoid" id="A0A0H2RR09"/>
<evidence type="ECO:0000313" key="2">
    <source>
        <dbReference type="Proteomes" id="UP000053477"/>
    </source>
</evidence>
<evidence type="ECO:0000313" key="1">
    <source>
        <dbReference type="EMBL" id="KLO14324.1"/>
    </source>
</evidence>
<keyword evidence="2" id="KW-1185">Reference proteome</keyword>
<organism evidence="1 2">
    <name type="scientific">Schizopora paradoxa</name>
    <dbReference type="NCBI Taxonomy" id="27342"/>
    <lineage>
        <taxon>Eukaryota</taxon>
        <taxon>Fungi</taxon>
        <taxon>Dikarya</taxon>
        <taxon>Basidiomycota</taxon>
        <taxon>Agaricomycotina</taxon>
        <taxon>Agaricomycetes</taxon>
        <taxon>Hymenochaetales</taxon>
        <taxon>Schizoporaceae</taxon>
        <taxon>Schizopora</taxon>
    </lineage>
</organism>
<gene>
    <name evidence="1" type="ORF">SCHPADRAFT_318884</name>
</gene>
<dbReference type="Proteomes" id="UP000053477">
    <property type="component" value="Unassembled WGS sequence"/>
</dbReference>
<dbReference type="AlphaFoldDB" id="A0A0H2RR09"/>
<sequence length="245" mass="27738">METIETYTSNSALDQRIARKDNVASGRPLSGNDTSFSPPFLVDVWEEDAPARYSYYSTVSTNFTMSNLPGPGRLLGNLYSWAGSSLEHRVGKLVNRKALKAYAEMVSRFQAGTKIHGTIWSTDVGENEKICETLLQLARSNDTMIQLQAFEEIIVLYVLFPSQVRSTFASIFQRRKEVSDAIAFCWKRPSVEYGFGWLLWYRLASRCLSSSPNLTVQASAKFSHMLSRSLEFSIFEELLSSCRYD</sequence>
<reference evidence="1 2" key="1">
    <citation type="submission" date="2015-04" db="EMBL/GenBank/DDBJ databases">
        <title>Complete genome sequence of Schizopora paradoxa KUC8140, a cosmopolitan wood degrader in East Asia.</title>
        <authorList>
            <consortium name="DOE Joint Genome Institute"/>
            <person name="Min B."/>
            <person name="Park H."/>
            <person name="Jang Y."/>
            <person name="Kim J.-J."/>
            <person name="Kim K.H."/>
            <person name="Pangilinan J."/>
            <person name="Lipzen A."/>
            <person name="Riley R."/>
            <person name="Grigoriev I.V."/>
            <person name="Spatafora J.W."/>
            <person name="Choi I.-G."/>
        </authorList>
    </citation>
    <scope>NUCLEOTIDE SEQUENCE [LARGE SCALE GENOMIC DNA]</scope>
    <source>
        <strain evidence="1 2">KUC8140</strain>
    </source>
</reference>
<name>A0A0H2RR09_9AGAM</name>
<dbReference type="OrthoDB" id="3054074at2759"/>
<proteinExistence type="predicted"/>
<dbReference type="EMBL" id="KQ085945">
    <property type="protein sequence ID" value="KLO14324.1"/>
    <property type="molecule type" value="Genomic_DNA"/>
</dbReference>